<evidence type="ECO:0000256" key="3">
    <source>
        <dbReference type="ARBA" id="ARBA00022553"/>
    </source>
</evidence>
<dbReference type="Proteomes" id="UP001486565">
    <property type="component" value="Chromosome"/>
</dbReference>
<dbReference type="InterPro" id="IPR005467">
    <property type="entry name" value="His_kinase_dom"/>
</dbReference>
<feature type="transmembrane region" description="Helical" evidence="6">
    <location>
        <begin position="119"/>
        <end position="138"/>
    </location>
</feature>
<feature type="domain" description="Histidine kinase" evidence="7">
    <location>
        <begin position="413"/>
        <end position="634"/>
    </location>
</feature>
<feature type="transmembrane region" description="Helical" evidence="6">
    <location>
        <begin position="180"/>
        <end position="200"/>
    </location>
</feature>
<dbReference type="PANTHER" id="PTHR43547:SF2">
    <property type="entry name" value="HYBRID SIGNAL TRANSDUCTION HISTIDINE KINASE C"/>
    <property type="match status" value="1"/>
</dbReference>
<dbReference type="InterPro" id="IPR004358">
    <property type="entry name" value="Sig_transdc_His_kin-like_C"/>
</dbReference>
<comment type="catalytic activity">
    <reaction evidence="1">
        <text>ATP + protein L-histidine = ADP + protein N-phospho-L-histidine.</text>
        <dbReference type="EC" id="2.7.13.3"/>
    </reaction>
</comment>
<keyword evidence="5" id="KW-0902">Two-component regulatory system</keyword>
<dbReference type="InterPro" id="IPR033425">
    <property type="entry name" value="MASE3"/>
</dbReference>
<dbReference type="Gene3D" id="1.10.287.130">
    <property type="match status" value="1"/>
</dbReference>
<dbReference type="CDD" id="cd16922">
    <property type="entry name" value="HATPase_EvgS-ArcB-TorS-like"/>
    <property type="match status" value="1"/>
</dbReference>
<keyword evidence="3" id="KW-0597">Phosphoprotein</keyword>
<dbReference type="InterPro" id="IPR035965">
    <property type="entry name" value="PAS-like_dom_sf"/>
</dbReference>
<protein>
    <recommendedName>
        <fullName evidence="2">histidine kinase</fullName>
        <ecNumber evidence="2">2.7.13.3</ecNumber>
    </recommendedName>
</protein>
<evidence type="ECO:0000256" key="2">
    <source>
        <dbReference type="ARBA" id="ARBA00012438"/>
    </source>
</evidence>
<feature type="transmembrane region" description="Helical" evidence="6">
    <location>
        <begin position="20"/>
        <end position="41"/>
    </location>
</feature>
<dbReference type="CDD" id="cd00130">
    <property type="entry name" value="PAS"/>
    <property type="match status" value="1"/>
</dbReference>
<feature type="transmembrane region" description="Helical" evidence="6">
    <location>
        <begin position="150"/>
        <end position="168"/>
    </location>
</feature>
<feature type="transmembrane region" description="Helical" evidence="6">
    <location>
        <begin position="212"/>
        <end position="232"/>
    </location>
</feature>
<dbReference type="EC" id="2.7.13.3" evidence="2"/>
<evidence type="ECO:0000313" key="9">
    <source>
        <dbReference type="Proteomes" id="UP001486565"/>
    </source>
</evidence>
<dbReference type="SUPFAM" id="SSF55785">
    <property type="entry name" value="PYP-like sensor domain (PAS domain)"/>
    <property type="match status" value="1"/>
</dbReference>
<keyword evidence="6" id="KW-0472">Membrane</keyword>
<evidence type="ECO:0000259" key="7">
    <source>
        <dbReference type="PROSITE" id="PS50109"/>
    </source>
</evidence>
<dbReference type="SMART" id="SM00387">
    <property type="entry name" value="HATPase_c"/>
    <property type="match status" value="1"/>
</dbReference>
<dbReference type="InterPro" id="IPR003594">
    <property type="entry name" value="HATPase_dom"/>
</dbReference>
<evidence type="ECO:0000256" key="4">
    <source>
        <dbReference type="ARBA" id="ARBA00022777"/>
    </source>
</evidence>
<feature type="transmembrane region" description="Helical" evidence="6">
    <location>
        <begin position="80"/>
        <end position="99"/>
    </location>
</feature>
<keyword evidence="4" id="KW-0808">Transferase</keyword>
<dbReference type="InterPro" id="IPR003661">
    <property type="entry name" value="HisK_dim/P_dom"/>
</dbReference>
<evidence type="ECO:0000313" key="8">
    <source>
        <dbReference type="EMBL" id="WZL69726.1"/>
    </source>
</evidence>
<name>A0ABZ2Y303_9FIRM</name>
<dbReference type="PRINTS" id="PR00344">
    <property type="entry name" value="BCTRLSENSOR"/>
</dbReference>
<organism evidence="8 9">
    <name type="scientific">Defluviitalea saccharophila</name>
    <dbReference type="NCBI Taxonomy" id="879970"/>
    <lineage>
        <taxon>Bacteria</taxon>
        <taxon>Bacillati</taxon>
        <taxon>Bacillota</taxon>
        <taxon>Clostridia</taxon>
        <taxon>Lachnospirales</taxon>
        <taxon>Defluviitaleaceae</taxon>
        <taxon>Defluviitalea</taxon>
    </lineage>
</organism>
<sequence length="665" mass="76885">MRSNVLMKEPVYEPYSRFNFSSNVYSTVIVFTLILGGLYYMSIQNYLFFHSIVELICITIGAVIAIMAVNTYPFETQAGLLILGIAYGVVSIFDAIHMLSYKGMSVLAGHCSTNLPVQMWVIARYIEGISIFAAILLFKKQIQLKKVLWIYYAVSAFLLFSTFIWDIFPECCAEGVRPTAFAVISEYIISIVLIISLIVILRKKKYFSDRIFYFFVVSICFTIVSELLISFCIDMGDVFSVFAHYFKLVSFYFLYKAFIEFDLKAPHRNLQKSEKLYRILFDTIPTGVIIHFNEKIQIANNAFIHLAGEASKERVLKTPIWDYFDVEKRESFRKVIEQVKTQNTDIVFEEKLMRNDGNFLDVVVNITPYTYESEPAVLITIKDITSTKQVEFFKCQIEETTAYQKLQRDFFSNLSHELKTPVNLIFSTVQLLETHFKDALLENEKMKRYMRILRQNCYRMLRLINNLIDVTKMDSGYFKLNLKNYNIVNVIEDIVLSTAEYMDSKGISLLFDTDVEEKIMSVDVNMIERIILNLLSNAIKFTDRGGEITVKIEDGEDYITIIVKDTGIGIPKEYQKIIFDRFGQVDKMKSRNRQGSGLGLSLVQSLVELHGGTISVQSEYNQGSEFIIKLPVKVLPEEEYPVILKDEEVDKYVEMMHIEFSDIYC</sequence>
<dbReference type="SMART" id="SM00388">
    <property type="entry name" value="HisKA"/>
    <property type="match status" value="1"/>
</dbReference>
<dbReference type="EMBL" id="CP121687">
    <property type="protein sequence ID" value="WZL69726.1"/>
    <property type="molecule type" value="Genomic_DNA"/>
</dbReference>
<accession>A0ABZ2Y303</accession>
<proteinExistence type="predicted"/>
<dbReference type="InterPro" id="IPR000014">
    <property type="entry name" value="PAS"/>
</dbReference>
<gene>
    <name evidence="8" type="ORF">QBE51_13215</name>
</gene>
<dbReference type="SMART" id="SM00091">
    <property type="entry name" value="PAS"/>
    <property type="match status" value="1"/>
</dbReference>
<evidence type="ECO:0000256" key="1">
    <source>
        <dbReference type="ARBA" id="ARBA00000085"/>
    </source>
</evidence>
<dbReference type="PANTHER" id="PTHR43547">
    <property type="entry name" value="TWO-COMPONENT HISTIDINE KINASE"/>
    <property type="match status" value="1"/>
</dbReference>
<dbReference type="Pfam" id="PF00512">
    <property type="entry name" value="HisKA"/>
    <property type="match status" value="1"/>
</dbReference>
<keyword evidence="6" id="KW-0812">Transmembrane</keyword>
<evidence type="ECO:0000256" key="5">
    <source>
        <dbReference type="ARBA" id="ARBA00023012"/>
    </source>
</evidence>
<dbReference type="Gene3D" id="3.30.450.20">
    <property type="entry name" value="PAS domain"/>
    <property type="match status" value="1"/>
</dbReference>
<keyword evidence="9" id="KW-1185">Reference proteome</keyword>
<keyword evidence="4" id="KW-0418">Kinase</keyword>
<dbReference type="NCBIfam" id="TIGR00229">
    <property type="entry name" value="sensory_box"/>
    <property type="match status" value="1"/>
</dbReference>
<dbReference type="Gene3D" id="3.30.565.10">
    <property type="entry name" value="Histidine kinase-like ATPase, C-terminal domain"/>
    <property type="match status" value="1"/>
</dbReference>
<dbReference type="CDD" id="cd00082">
    <property type="entry name" value="HisKA"/>
    <property type="match status" value="1"/>
</dbReference>
<feature type="transmembrane region" description="Helical" evidence="6">
    <location>
        <begin position="47"/>
        <end position="68"/>
    </location>
</feature>
<dbReference type="InterPro" id="IPR036890">
    <property type="entry name" value="HATPase_C_sf"/>
</dbReference>
<dbReference type="SUPFAM" id="SSF47384">
    <property type="entry name" value="Homodimeric domain of signal transducing histidine kinase"/>
    <property type="match status" value="1"/>
</dbReference>
<dbReference type="SUPFAM" id="SSF55874">
    <property type="entry name" value="ATPase domain of HSP90 chaperone/DNA topoisomerase II/histidine kinase"/>
    <property type="match status" value="1"/>
</dbReference>
<dbReference type="InterPro" id="IPR036097">
    <property type="entry name" value="HisK_dim/P_sf"/>
</dbReference>
<keyword evidence="6" id="KW-1133">Transmembrane helix</keyword>
<dbReference type="Pfam" id="PF17159">
    <property type="entry name" value="MASE3"/>
    <property type="match status" value="1"/>
</dbReference>
<dbReference type="RefSeq" id="WP_341876715.1">
    <property type="nucleotide sequence ID" value="NZ_CP121687.1"/>
</dbReference>
<dbReference type="Pfam" id="PF02518">
    <property type="entry name" value="HATPase_c"/>
    <property type="match status" value="1"/>
</dbReference>
<dbReference type="Pfam" id="PF13426">
    <property type="entry name" value="PAS_9"/>
    <property type="match status" value="1"/>
</dbReference>
<reference evidence="8 9" key="1">
    <citation type="submission" date="2023-03" db="EMBL/GenBank/DDBJ databases">
        <title>Novel Species.</title>
        <authorList>
            <person name="Ma S."/>
        </authorList>
    </citation>
    <scope>NUCLEOTIDE SEQUENCE [LARGE SCALE GENOMIC DNA]</scope>
    <source>
        <strain evidence="8 9">LIND6LT2</strain>
    </source>
</reference>
<evidence type="ECO:0000256" key="6">
    <source>
        <dbReference type="SAM" id="Phobius"/>
    </source>
</evidence>
<dbReference type="PROSITE" id="PS50109">
    <property type="entry name" value="HIS_KIN"/>
    <property type="match status" value="1"/>
</dbReference>